<gene>
    <name evidence="2" type="ORF">PIB30_106174</name>
</gene>
<name>A0ABU6ZXC2_9FABA</name>
<evidence type="ECO:0000313" key="3">
    <source>
        <dbReference type="Proteomes" id="UP001341840"/>
    </source>
</evidence>
<sequence>MFRPLKILENLPRASSILSSSFILKFSKNRLKSQKDEGWKLSFGTQPGPHAYAWKSAKSHAMRGMQQLSQPWSQVTTHMRGHHSATHAYAWKDTSSRSESRLERSKRDPFSDKPIRATHMRRKQVYAWPSTSSITFGRDQARQASRLDAARTSRGNRAHAYAWTLAFHSRICVGYEDRISF</sequence>
<dbReference type="EMBL" id="JASCZI010275971">
    <property type="protein sequence ID" value="MED6226677.1"/>
    <property type="molecule type" value="Genomic_DNA"/>
</dbReference>
<protein>
    <submittedName>
        <fullName evidence="2">Uncharacterized protein</fullName>
    </submittedName>
</protein>
<evidence type="ECO:0000313" key="2">
    <source>
        <dbReference type="EMBL" id="MED6226677.1"/>
    </source>
</evidence>
<evidence type="ECO:0000256" key="1">
    <source>
        <dbReference type="SAM" id="MobiDB-lite"/>
    </source>
</evidence>
<feature type="non-terminal residue" evidence="2">
    <location>
        <position position="181"/>
    </location>
</feature>
<comment type="caution">
    <text evidence="2">The sequence shown here is derived from an EMBL/GenBank/DDBJ whole genome shotgun (WGS) entry which is preliminary data.</text>
</comment>
<proteinExistence type="predicted"/>
<dbReference type="Proteomes" id="UP001341840">
    <property type="component" value="Unassembled WGS sequence"/>
</dbReference>
<organism evidence="2 3">
    <name type="scientific">Stylosanthes scabra</name>
    <dbReference type="NCBI Taxonomy" id="79078"/>
    <lineage>
        <taxon>Eukaryota</taxon>
        <taxon>Viridiplantae</taxon>
        <taxon>Streptophyta</taxon>
        <taxon>Embryophyta</taxon>
        <taxon>Tracheophyta</taxon>
        <taxon>Spermatophyta</taxon>
        <taxon>Magnoliopsida</taxon>
        <taxon>eudicotyledons</taxon>
        <taxon>Gunneridae</taxon>
        <taxon>Pentapetalae</taxon>
        <taxon>rosids</taxon>
        <taxon>fabids</taxon>
        <taxon>Fabales</taxon>
        <taxon>Fabaceae</taxon>
        <taxon>Papilionoideae</taxon>
        <taxon>50 kb inversion clade</taxon>
        <taxon>dalbergioids sensu lato</taxon>
        <taxon>Dalbergieae</taxon>
        <taxon>Pterocarpus clade</taxon>
        <taxon>Stylosanthes</taxon>
    </lineage>
</organism>
<accession>A0ABU6ZXC2</accession>
<keyword evidence="3" id="KW-1185">Reference proteome</keyword>
<reference evidence="2 3" key="1">
    <citation type="journal article" date="2023" name="Plants (Basel)">
        <title>Bridging the Gap: Combining Genomics and Transcriptomics Approaches to Understand Stylosanthes scabra, an Orphan Legume from the Brazilian Caatinga.</title>
        <authorList>
            <person name="Ferreira-Neto J.R.C."/>
            <person name="da Silva M.D."/>
            <person name="Binneck E."/>
            <person name="de Melo N.F."/>
            <person name="da Silva R.H."/>
            <person name="de Melo A.L.T.M."/>
            <person name="Pandolfi V."/>
            <person name="Bustamante F.O."/>
            <person name="Brasileiro-Vidal A.C."/>
            <person name="Benko-Iseppon A.M."/>
        </authorList>
    </citation>
    <scope>NUCLEOTIDE SEQUENCE [LARGE SCALE GENOMIC DNA]</scope>
    <source>
        <tissue evidence="2">Leaves</tissue>
    </source>
</reference>
<feature type="compositionally biased region" description="Basic and acidic residues" evidence="1">
    <location>
        <begin position="94"/>
        <end position="112"/>
    </location>
</feature>
<feature type="region of interest" description="Disordered" evidence="1">
    <location>
        <begin position="83"/>
        <end position="112"/>
    </location>
</feature>